<accession>A4P0L7</accession>
<organism evidence="1 2">
    <name type="scientific">Haemophilus influenzae 22.4-21</name>
    <dbReference type="NCBI Taxonomy" id="375063"/>
    <lineage>
        <taxon>Bacteria</taxon>
        <taxon>Pseudomonadati</taxon>
        <taxon>Pseudomonadota</taxon>
        <taxon>Gammaproteobacteria</taxon>
        <taxon>Pasteurellales</taxon>
        <taxon>Pasteurellaceae</taxon>
        <taxon>Haemophilus</taxon>
    </lineage>
</organism>
<name>A4P0L7_HAEIF</name>
<dbReference type="Proteomes" id="UP000005596">
    <property type="component" value="Unassembled WGS sequence"/>
</dbReference>
<protein>
    <submittedName>
        <fullName evidence="1">Uncharacterized protein</fullName>
    </submittedName>
</protein>
<evidence type="ECO:0000313" key="1">
    <source>
        <dbReference type="EMBL" id="EDK13046.1"/>
    </source>
</evidence>
<sequence>MFKSEALDTLRVLANATPRAKYEGKIAKIECLYFGDPETAQISESVKALITKYDNIRKKQATLMKDGRPTTGKLLNSVRVDGNPLLKDHVAIKIYIENTDGVTSGDKFVVNRYSPE</sequence>
<proteinExistence type="predicted"/>
<reference evidence="1 2" key="1">
    <citation type="journal article" date="2007" name="Genome Biol.">
        <title>Characterization and modeling of the Haemophilus influenzae core and supragenomes based on the complete genomic sequences of Rd and 12 clinical nontypeable strains.</title>
        <authorList>
            <person name="Hogg J.S."/>
            <person name="Hu F.Z."/>
            <person name="Janto B."/>
            <person name="Boissy R."/>
            <person name="Hayes J."/>
            <person name="Keefe R."/>
            <person name="Post J.C."/>
            <person name="Ehrlich G.D."/>
        </authorList>
    </citation>
    <scope>NUCLEOTIDE SEQUENCE [LARGE SCALE GENOMIC DNA]</scope>
    <source>
        <strain evidence="1 2">22.4-21</strain>
    </source>
</reference>
<dbReference type="AlphaFoldDB" id="A4P0L7"/>
<dbReference type="BioCyc" id="HINF375063:G119K-1971-MONOMER"/>
<evidence type="ECO:0000313" key="2">
    <source>
        <dbReference type="Proteomes" id="UP000005596"/>
    </source>
</evidence>
<dbReference type="EMBL" id="AAZJ01000015">
    <property type="protein sequence ID" value="EDK13046.1"/>
    <property type="molecule type" value="Genomic_DNA"/>
</dbReference>
<gene>
    <name evidence="1" type="ORF">CGSHiR3021_00167</name>
</gene>